<sequence>MYMIFLYRFDLKENGIDFVLNEQIAADMIPVYEEKLRPLVASLAETLCLYRSLSKYPTILTGEILENGEIEVMLSEGLGQCIDAYTKNQIIFESGKCIADILIQVMDYHTSKSLKRTH</sequence>
<gene>
    <name evidence="1" type="ORF">B7492_32035</name>
</gene>
<dbReference type="Proteomes" id="UP000192932">
    <property type="component" value="Plasmid unnamed2"/>
</dbReference>
<reference evidence="1 2" key="1">
    <citation type="submission" date="2017-04" db="EMBL/GenBank/DDBJ databases">
        <title>The Characteristic of a Fine Plant Growth-Promoting Rhizobacteria Bacillus mycoides Gnyt1 and its Whole Genome Sequencing Analysis.</title>
        <authorList>
            <person name="Li J.H."/>
            <person name="Yao T."/>
        </authorList>
    </citation>
    <scope>NUCLEOTIDE SEQUENCE [LARGE SCALE GENOMIC DNA]</scope>
    <source>
        <strain evidence="1 2">Gnyt1</strain>
        <plasmid evidence="2">Plasmid unnamed2</plasmid>
    </source>
</reference>
<dbReference type="EMBL" id="CP020745">
    <property type="protein sequence ID" value="ARJ25672.1"/>
    <property type="molecule type" value="Genomic_DNA"/>
</dbReference>
<geneLocation type="plasmid" evidence="1 2">
    <name>unnamed2</name>
</geneLocation>
<keyword evidence="1" id="KW-0614">Plasmid</keyword>
<proteinExistence type="predicted"/>
<evidence type="ECO:0000313" key="2">
    <source>
        <dbReference type="Proteomes" id="UP000192932"/>
    </source>
</evidence>
<organism evidence="1 2">
    <name type="scientific">Bacillus mycoides</name>
    <dbReference type="NCBI Taxonomy" id="1405"/>
    <lineage>
        <taxon>Bacteria</taxon>
        <taxon>Bacillati</taxon>
        <taxon>Bacillota</taxon>
        <taxon>Bacilli</taxon>
        <taxon>Bacillales</taxon>
        <taxon>Bacillaceae</taxon>
        <taxon>Bacillus</taxon>
        <taxon>Bacillus cereus group</taxon>
    </lineage>
</organism>
<dbReference type="AlphaFoldDB" id="A0A1W6AIL9"/>
<protein>
    <submittedName>
        <fullName evidence="1">Uncharacterized protein</fullName>
    </submittedName>
</protein>
<evidence type="ECO:0000313" key="1">
    <source>
        <dbReference type="EMBL" id="ARJ25672.1"/>
    </source>
</evidence>
<name>A0A1W6AIL9_BACMY</name>
<accession>A0A1W6AIL9</accession>